<dbReference type="InterPro" id="IPR050595">
    <property type="entry name" value="Bact_response_regulator"/>
</dbReference>
<protein>
    <recommendedName>
        <fullName evidence="2">Response regulatory domain-containing protein</fullName>
    </recommendedName>
</protein>
<reference evidence="3" key="1">
    <citation type="journal article" date="2014" name="Front. Microbiol.">
        <title>High frequency of phylogenetically diverse reductive dehalogenase-homologous genes in deep subseafloor sedimentary metagenomes.</title>
        <authorList>
            <person name="Kawai M."/>
            <person name="Futagami T."/>
            <person name="Toyoda A."/>
            <person name="Takaki Y."/>
            <person name="Nishi S."/>
            <person name="Hori S."/>
            <person name="Arai W."/>
            <person name="Tsubouchi T."/>
            <person name="Morono Y."/>
            <person name="Uchiyama I."/>
            <person name="Ito T."/>
            <person name="Fujiyama A."/>
            <person name="Inagaki F."/>
            <person name="Takami H."/>
        </authorList>
    </citation>
    <scope>NUCLEOTIDE SEQUENCE</scope>
    <source>
        <strain evidence="3">Expedition CK06-06</strain>
    </source>
</reference>
<evidence type="ECO:0000259" key="2">
    <source>
        <dbReference type="PROSITE" id="PS50110"/>
    </source>
</evidence>
<evidence type="ECO:0000256" key="1">
    <source>
        <dbReference type="ARBA" id="ARBA00022553"/>
    </source>
</evidence>
<dbReference type="PANTHER" id="PTHR44591:SF3">
    <property type="entry name" value="RESPONSE REGULATORY DOMAIN-CONTAINING PROTEIN"/>
    <property type="match status" value="1"/>
</dbReference>
<dbReference type="InterPro" id="IPR011006">
    <property type="entry name" value="CheY-like_superfamily"/>
</dbReference>
<dbReference type="Gene3D" id="3.40.50.2300">
    <property type="match status" value="1"/>
</dbReference>
<gene>
    <name evidence="3" type="ORF">S03H2_65429</name>
</gene>
<dbReference type="PROSITE" id="PS50110">
    <property type="entry name" value="RESPONSE_REGULATORY"/>
    <property type="match status" value="1"/>
</dbReference>
<dbReference type="GO" id="GO:0000160">
    <property type="term" value="P:phosphorelay signal transduction system"/>
    <property type="evidence" value="ECO:0007669"/>
    <property type="project" value="InterPro"/>
</dbReference>
<comment type="caution">
    <text evidence="3">The sequence shown here is derived from an EMBL/GenBank/DDBJ whole genome shotgun (WGS) entry which is preliminary data.</text>
</comment>
<dbReference type="EMBL" id="BARU01042602">
    <property type="protein sequence ID" value="GAH86693.1"/>
    <property type="molecule type" value="Genomic_DNA"/>
</dbReference>
<feature type="domain" description="Response regulatory" evidence="2">
    <location>
        <begin position="10"/>
        <end position="72"/>
    </location>
</feature>
<dbReference type="AlphaFoldDB" id="X1KXK5"/>
<feature type="non-terminal residue" evidence="3">
    <location>
        <position position="72"/>
    </location>
</feature>
<proteinExistence type="predicted"/>
<dbReference type="PANTHER" id="PTHR44591">
    <property type="entry name" value="STRESS RESPONSE REGULATOR PROTEIN 1"/>
    <property type="match status" value="1"/>
</dbReference>
<organism evidence="3">
    <name type="scientific">marine sediment metagenome</name>
    <dbReference type="NCBI Taxonomy" id="412755"/>
    <lineage>
        <taxon>unclassified sequences</taxon>
        <taxon>metagenomes</taxon>
        <taxon>ecological metagenomes</taxon>
    </lineage>
</organism>
<evidence type="ECO:0000313" key="3">
    <source>
        <dbReference type="EMBL" id="GAH86693.1"/>
    </source>
</evidence>
<dbReference type="InterPro" id="IPR001789">
    <property type="entry name" value="Sig_transdc_resp-reg_receiver"/>
</dbReference>
<keyword evidence="1" id="KW-0597">Phosphoprotein</keyword>
<name>X1KXK5_9ZZZZ</name>
<accession>X1KXK5</accession>
<sequence length="72" mass="7919">MEVDQLSGKKILIADDEPSVRALVKKLLSKKYIVLEANDGEEAVNIAFNQKPDLILMDILMPKMDGLTACCA</sequence>
<dbReference type="Pfam" id="PF00072">
    <property type="entry name" value="Response_reg"/>
    <property type="match status" value="1"/>
</dbReference>
<dbReference type="SUPFAM" id="SSF52172">
    <property type="entry name" value="CheY-like"/>
    <property type="match status" value="1"/>
</dbReference>